<evidence type="ECO:0000313" key="1">
    <source>
        <dbReference type="EMBL" id="ANP45142.1"/>
    </source>
</evidence>
<dbReference type="KEGG" id="cbot:ATE48_04025"/>
<dbReference type="AlphaFoldDB" id="A0A1B1AF16"/>
<sequence length="118" mass="12492">MRAAKAVLACWSPGAAASEWVRAEATIGRQRNAPCACVLETCELTPPFNLVHAEDLRSGALTGENRARVKLVDQLGALTGRPGIGEYLSADAAGVKVWPVSAPKRSIGRLRRALAITD</sequence>
<dbReference type="InParanoid" id="A0A1B1AF16"/>
<reference evidence="1 2" key="1">
    <citation type="submission" date="2015-11" db="EMBL/GenBank/DDBJ databases">
        <title>Whole-Genome Sequence of Candidatus Oderbacter manganicum from the National Park Lower Oder Valley, Germany.</title>
        <authorList>
            <person name="Braun B."/>
            <person name="Liere K."/>
            <person name="Szewzyk U."/>
        </authorList>
    </citation>
    <scope>NUCLEOTIDE SEQUENCE [LARGE SCALE GENOMIC DNA]</scope>
    <source>
        <strain evidence="1 2">OTSz_A_272</strain>
    </source>
</reference>
<evidence type="ECO:0000313" key="2">
    <source>
        <dbReference type="Proteomes" id="UP000092498"/>
    </source>
</evidence>
<organism evidence="1 2">
    <name type="scientific">Candidatus Viadribacter manganicus</name>
    <dbReference type="NCBI Taxonomy" id="1759059"/>
    <lineage>
        <taxon>Bacteria</taxon>
        <taxon>Pseudomonadati</taxon>
        <taxon>Pseudomonadota</taxon>
        <taxon>Alphaproteobacteria</taxon>
        <taxon>Hyphomonadales</taxon>
        <taxon>Hyphomonadaceae</taxon>
        <taxon>Candidatus Viadribacter</taxon>
    </lineage>
</organism>
<protein>
    <submittedName>
        <fullName evidence="1">Uncharacterized protein</fullName>
    </submittedName>
</protein>
<keyword evidence="2" id="KW-1185">Reference proteome</keyword>
<dbReference type="Proteomes" id="UP000092498">
    <property type="component" value="Chromosome"/>
</dbReference>
<dbReference type="STRING" id="1759059.ATE48_04025"/>
<dbReference type="EMBL" id="CP013244">
    <property type="protein sequence ID" value="ANP45142.1"/>
    <property type="molecule type" value="Genomic_DNA"/>
</dbReference>
<name>A0A1B1AF16_9PROT</name>
<proteinExistence type="predicted"/>
<gene>
    <name evidence="1" type="ORF">ATE48_04025</name>
</gene>
<accession>A0A1B1AF16</accession>